<feature type="non-terminal residue" evidence="1">
    <location>
        <position position="1"/>
    </location>
</feature>
<reference evidence="1" key="1">
    <citation type="journal article" date="2016" name="Gigascience">
        <title>De novo construction of an expanded transcriptome assembly for the western tarnished plant bug, Lygus hesperus.</title>
        <authorList>
            <person name="Tassone E.E."/>
            <person name="Geib S.M."/>
            <person name="Hall B."/>
            <person name="Fabrick J.A."/>
            <person name="Brent C.S."/>
            <person name="Hull J.J."/>
        </authorList>
    </citation>
    <scope>NUCLEOTIDE SEQUENCE</scope>
</reference>
<organism evidence="1">
    <name type="scientific">Lygus hesperus</name>
    <name type="common">Western plant bug</name>
    <dbReference type="NCBI Taxonomy" id="30085"/>
    <lineage>
        <taxon>Eukaryota</taxon>
        <taxon>Metazoa</taxon>
        <taxon>Ecdysozoa</taxon>
        <taxon>Arthropoda</taxon>
        <taxon>Hexapoda</taxon>
        <taxon>Insecta</taxon>
        <taxon>Pterygota</taxon>
        <taxon>Neoptera</taxon>
        <taxon>Paraneoptera</taxon>
        <taxon>Hemiptera</taxon>
        <taxon>Heteroptera</taxon>
        <taxon>Panheteroptera</taxon>
        <taxon>Cimicomorpha</taxon>
        <taxon>Miridae</taxon>
        <taxon>Mirini</taxon>
        <taxon>Lygus</taxon>
    </lineage>
</organism>
<gene>
    <name evidence="1" type="ORF">g.44953</name>
</gene>
<evidence type="ECO:0000313" key="1">
    <source>
        <dbReference type="EMBL" id="JAQ11164.1"/>
    </source>
</evidence>
<dbReference type="AlphaFoldDB" id="A0A146LTX3"/>
<protein>
    <submittedName>
        <fullName evidence="1">Uncharacterized protein</fullName>
    </submittedName>
</protein>
<accession>A0A146LTX3</accession>
<dbReference type="EMBL" id="GDHC01007465">
    <property type="protein sequence ID" value="JAQ11164.1"/>
    <property type="molecule type" value="Transcribed_RNA"/>
</dbReference>
<sequence>EPNMQIREANIKVFLTADSLIQELSRVKSINRISRSKSGLRGTCHGCSAEMSVNHALNCKHDGLVKRGHDQTRDIVAGLSRQACGGVMIEPVMRESTDSEPGLVADIQIQGVWDREKTSF</sequence>
<name>A0A146LTX3_LYGHE</name>
<proteinExistence type="predicted"/>